<gene>
    <name evidence="1" type="ORF">SAMN06265340_101147</name>
</gene>
<evidence type="ECO:0000313" key="2">
    <source>
        <dbReference type="Proteomes" id="UP000198405"/>
    </source>
</evidence>
<evidence type="ECO:0000313" key="1">
    <source>
        <dbReference type="EMBL" id="SNR60713.1"/>
    </source>
</evidence>
<dbReference type="Proteomes" id="UP000198405">
    <property type="component" value="Unassembled WGS sequence"/>
</dbReference>
<proteinExistence type="predicted"/>
<keyword evidence="2" id="KW-1185">Reference proteome</keyword>
<reference evidence="2" key="1">
    <citation type="submission" date="2017-06" db="EMBL/GenBank/DDBJ databases">
        <authorList>
            <person name="Varghese N."/>
            <person name="Submissions S."/>
        </authorList>
    </citation>
    <scope>NUCLEOTIDE SEQUENCE [LARGE SCALE GENOMIC DNA]</scope>
    <source>
        <strain evidence="2">DSM 15668</strain>
    </source>
</reference>
<organism evidence="1 2">
    <name type="scientific">Desulfurobacterium atlanticum</name>
    <dbReference type="NCBI Taxonomy" id="240169"/>
    <lineage>
        <taxon>Bacteria</taxon>
        <taxon>Pseudomonadati</taxon>
        <taxon>Aquificota</taxon>
        <taxon>Aquificia</taxon>
        <taxon>Desulfurobacteriales</taxon>
        <taxon>Desulfurobacteriaceae</taxon>
        <taxon>Desulfurobacterium</taxon>
    </lineage>
</organism>
<protein>
    <submittedName>
        <fullName evidence="1">Uncharacterized protein</fullName>
    </submittedName>
</protein>
<dbReference type="EMBL" id="FZOB01000001">
    <property type="protein sequence ID" value="SNR60713.1"/>
    <property type="molecule type" value="Genomic_DNA"/>
</dbReference>
<dbReference type="AlphaFoldDB" id="A0A238XQH6"/>
<name>A0A238XQH6_9BACT</name>
<sequence>MRFFASLRMTEGGAQDDAFLVTLREHSDRRVSRDEILRFAQNDGKGNAQDDAFLVTLREHSDRRVSKNEIPRAAPSG</sequence>
<accession>A0A238XQH6</accession>